<dbReference type="GO" id="GO:0004252">
    <property type="term" value="F:serine-type endopeptidase activity"/>
    <property type="evidence" value="ECO:0007669"/>
    <property type="project" value="InterPro"/>
</dbReference>
<dbReference type="AlphaFoldDB" id="W6MH21"/>
<accession>W6MH21</accession>
<evidence type="ECO:0000259" key="1">
    <source>
        <dbReference type="Pfam" id="PF00089"/>
    </source>
</evidence>
<dbReference type="SUPFAM" id="SSF50494">
    <property type="entry name" value="Trypsin-like serine proteases"/>
    <property type="match status" value="1"/>
</dbReference>
<protein>
    <submittedName>
        <fullName evidence="2">Prophenoloxidase-activating-factor6 protein</fullName>
    </submittedName>
</protein>
<feature type="non-terminal residue" evidence="2">
    <location>
        <position position="1"/>
    </location>
</feature>
<evidence type="ECO:0000313" key="2">
    <source>
        <dbReference type="EMBL" id="CDK12488.1"/>
    </source>
</evidence>
<feature type="domain" description="Peptidase S1" evidence="1">
    <location>
        <begin position="10"/>
        <end position="66"/>
    </location>
</feature>
<dbReference type="GO" id="GO:0006508">
    <property type="term" value="P:proteolysis"/>
    <property type="evidence" value="ECO:0007669"/>
    <property type="project" value="InterPro"/>
</dbReference>
<sequence>IGDHDQKATSDNVEGATKLVKAEKVIIHDGYEATDHDYDIALIRLAEKLDLSTYKELKPVCLPADDS</sequence>
<dbReference type="Pfam" id="PF00089">
    <property type="entry name" value="Trypsin"/>
    <property type="match status" value="1"/>
</dbReference>
<proteinExistence type="predicted"/>
<name>W6MH21_PAGBR</name>
<reference evidence="2" key="1">
    <citation type="submission" date="2013-06" db="EMBL/GenBank/DDBJ databases">
        <authorList>
            <person name="Groh K."/>
        </authorList>
    </citation>
    <scope>NUCLEOTIDE SEQUENCE</scope>
    <source>
        <tissue evidence="2">Antennules</tissue>
    </source>
</reference>
<dbReference type="InterPro" id="IPR001254">
    <property type="entry name" value="Trypsin_dom"/>
</dbReference>
<feature type="non-terminal residue" evidence="2">
    <location>
        <position position="67"/>
    </location>
</feature>
<dbReference type="EMBL" id="HABX01000044">
    <property type="protein sequence ID" value="CDK12488.1"/>
    <property type="molecule type" value="Transcribed_RNA"/>
</dbReference>
<dbReference type="Gene3D" id="2.40.10.10">
    <property type="entry name" value="Trypsin-like serine proteases"/>
    <property type="match status" value="1"/>
</dbReference>
<reference evidence="2" key="2">
    <citation type="submission" date="2014-02" db="EMBL/GenBank/DDBJ databases">
        <title>The hermit crab's nose antennal transcriptomics.</title>
        <authorList>
            <person name="Groh K.C."/>
            <person name="Vogel H."/>
            <person name="Stensmyr M.C."/>
            <person name="Grosse-Wilde E."/>
            <person name="Hansson B.S."/>
        </authorList>
    </citation>
    <scope>NUCLEOTIDE SEQUENCE</scope>
    <source>
        <tissue evidence="2">Antennules</tissue>
    </source>
</reference>
<dbReference type="InterPro" id="IPR009003">
    <property type="entry name" value="Peptidase_S1_PA"/>
</dbReference>
<dbReference type="InterPro" id="IPR043504">
    <property type="entry name" value="Peptidase_S1_PA_chymotrypsin"/>
</dbReference>
<organism evidence="2">
    <name type="scientific">Pagurus bernhardus</name>
    <name type="common">Common hermit crab</name>
    <name type="synonym">Eupagurus bernhardus</name>
    <dbReference type="NCBI Taxonomy" id="174397"/>
    <lineage>
        <taxon>Eukaryota</taxon>
        <taxon>Metazoa</taxon>
        <taxon>Ecdysozoa</taxon>
        <taxon>Arthropoda</taxon>
        <taxon>Crustacea</taxon>
        <taxon>Multicrustacea</taxon>
        <taxon>Malacostraca</taxon>
        <taxon>Eumalacostraca</taxon>
        <taxon>Eucarida</taxon>
        <taxon>Decapoda</taxon>
        <taxon>Pleocyemata</taxon>
        <taxon>Anomura</taxon>
        <taxon>Paguroidea</taxon>
        <taxon>Paguridae</taxon>
        <taxon>Pagurus</taxon>
    </lineage>
</organism>